<comment type="caution">
    <text evidence="1">The sequence shown here is derived from an EMBL/GenBank/DDBJ whole genome shotgun (WGS) entry which is preliminary data.</text>
</comment>
<reference evidence="1" key="1">
    <citation type="journal article" date="2014" name="Front. Microbiol.">
        <title>High frequency of phylogenetically diverse reductive dehalogenase-homologous genes in deep subseafloor sedimentary metagenomes.</title>
        <authorList>
            <person name="Kawai M."/>
            <person name="Futagami T."/>
            <person name="Toyoda A."/>
            <person name="Takaki Y."/>
            <person name="Nishi S."/>
            <person name="Hori S."/>
            <person name="Arai W."/>
            <person name="Tsubouchi T."/>
            <person name="Morono Y."/>
            <person name="Uchiyama I."/>
            <person name="Ito T."/>
            <person name="Fujiyama A."/>
            <person name="Inagaki F."/>
            <person name="Takami H."/>
        </authorList>
    </citation>
    <scope>NUCLEOTIDE SEQUENCE</scope>
    <source>
        <strain evidence="1">Expedition CK06-06</strain>
    </source>
</reference>
<organism evidence="1">
    <name type="scientific">marine sediment metagenome</name>
    <dbReference type="NCBI Taxonomy" id="412755"/>
    <lineage>
        <taxon>unclassified sequences</taxon>
        <taxon>metagenomes</taxon>
        <taxon>ecological metagenomes</taxon>
    </lineage>
</organism>
<sequence length="33" mass="3837">KSKNWQPILIAEPKPTADMKIKLILPHKVLKAW</sequence>
<feature type="non-terminal residue" evidence="1">
    <location>
        <position position="1"/>
    </location>
</feature>
<gene>
    <name evidence="1" type="ORF">S03H2_59787</name>
</gene>
<evidence type="ECO:0000313" key="1">
    <source>
        <dbReference type="EMBL" id="GAH84963.1"/>
    </source>
</evidence>
<name>X1KSL5_9ZZZZ</name>
<dbReference type="EMBL" id="BARU01038465">
    <property type="protein sequence ID" value="GAH84963.1"/>
    <property type="molecule type" value="Genomic_DNA"/>
</dbReference>
<accession>X1KSL5</accession>
<protein>
    <submittedName>
        <fullName evidence="1">Uncharacterized protein</fullName>
    </submittedName>
</protein>
<proteinExistence type="predicted"/>
<dbReference type="AlphaFoldDB" id="X1KSL5"/>